<dbReference type="SMART" id="SM00232">
    <property type="entry name" value="JAB_MPN"/>
    <property type="match status" value="1"/>
</dbReference>
<dbReference type="PROSITE" id="PS50249">
    <property type="entry name" value="MPN"/>
    <property type="match status" value="1"/>
</dbReference>
<organism evidence="2">
    <name type="scientific">Blastocystis hominis</name>
    <dbReference type="NCBI Taxonomy" id="12968"/>
    <lineage>
        <taxon>Eukaryota</taxon>
        <taxon>Sar</taxon>
        <taxon>Stramenopiles</taxon>
        <taxon>Bigyra</taxon>
        <taxon>Opalozoa</taxon>
        <taxon>Opalinata</taxon>
        <taxon>Blastocystidae</taxon>
        <taxon>Blastocystis</taxon>
    </lineage>
</organism>
<dbReference type="GeneID" id="24922353"/>
<dbReference type="GO" id="GO:0000502">
    <property type="term" value="C:proteasome complex"/>
    <property type="evidence" value="ECO:0007669"/>
    <property type="project" value="TreeGrafter"/>
</dbReference>
<dbReference type="AlphaFoldDB" id="D8LYY8"/>
<dbReference type="EMBL" id="FN668640">
    <property type="protein sequence ID" value="CBK21027.2"/>
    <property type="molecule type" value="Genomic_DNA"/>
</dbReference>
<dbReference type="GO" id="GO:0008237">
    <property type="term" value="F:metallopeptidase activity"/>
    <property type="evidence" value="ECO:0007669"/>
    <property type="project" value="InterPro"/>
</dbReference>
<evidence type="ECO:0000313" key="2">
    <source>
        <dbReference type="EMBL" id="CBK21027.2"/>
    </source>
</evidence>
<evidence type="ECO:0000259" key="1">
    <source>
        <dbReference type="PROSITE" id="PS50249"/>
    </source>
</evidence>
<dbReference type="InterPro" id="IPR037518">
    <property type="entry name" value="MPN"/>
</dbReference>
<dbReference type="Proteomes" id="UP000008312">
    <property type="component" value="Unassembled WGS sequence"/>
</dbReference>
<reference evidence="2" key="1">
    <citation type="submission" date="2010-02" db="EMBL/GenBank/DDBJ databases">
        <title>Sequencing and annotation of the Blastocystis hominis genome.</title>
        <authorList>
            <person name="Wincker P."/>
        </authorList>
    </citation>
    <scope>NUCLEOTIDE SEQUENCE</scope>
    <source>
        <strain evidence="2">Singapore isolate B</strain>
    </source>
</reference>
<evidence type="ECO:0000313" key="3">
    <source>
        <dbReference type="Proteomes" id="UP000008312"/>
    </source>
</evidence>
<dbReference type="Pfam" id="PF13012">
    <property type="entry name" value="MitMem_reg"/>
    <property type="match status" value="1"/>
</dbReference>
<feature type="domain" description="MPN" evidence="1">
    <location>
        <begin position="7"/>
        <end position="147"/>
    </location>
</feature>
<dbReference type="InterPro" id="IPR000555">
    <property type="entry name" value="JAMM/MPN+_dom"/>
</dbReference>
<proteinExistence type="predicted"/>
<dbReference type="Gene3D" id="3.40.140.10">
    <property type="entry name" value="Cytidine Deaminase, domain 2"/>
    <property type="match status" value="1"/>
</dbReference>
<protein>
    <recommendedName>
        <fullName evidence="1">MPN domain-containing protein</fullName>
    </recommendedName>
</protein>
<dbReference type="OMA" id="HAMSIKT"/>
<dbReference type="GO" id="GO:0043161">
    <property type="term" value="P:proteasome-mediated ubiquitin-dependent protein catabolic process"/>
    <property type="evidence" value="ECO:0007669"/>
    <property type="project" value="TreeGrafter"/>
</dbReference>
<dbReference type="FunCoup" id="D8LYY8">
    <property type="interactions" value="459"/>
</dbReference>
<name>D8LYY8_BLAHO</name>
<keyword evidence="3" id="KW-1185">Reference proteome</keyword>
<gene>
    <name evidence="2" type="ORF">GSBLH_T00006228001</name>
</gene>
<dbReference type="PANTHER" id="PTHR10540">
    <property type="entry name" value="EUKARYOTIC TRANSLATION INITIATION FACTOR 3 SUBUNIT F-RELATED"/>
    <property type="match status" value="1"/>
</dbReference>
<sequence>MPSIHTVIVHPIVLLGITDHVKRMSTMTKGRVVGVLLGSCRNGVVDCSTSFAVPFEENKETNVWFLDTDYLEKIEKMQKRINSAFSLKENIVGYYSSSSKLNAIDLEIDQMFRKYCNNPVSIIFLTLDIHNSVGDVPAKGYITQEVIDKNGKEGERMFFQLNVKIEGLPIEEAGVQHVLRSVRDASMVSIYNQINDKMVSLRGIEDRIHTIIEYLEHCSSSNPPNSEIMNHIQTLLSSLPNLHLEAIQEAIAAKTNDIYMLLYLSSLVRTVVSLHDMVKVKEESLEKKVKESNVIETSSDDDDFYMLFSSVCKSNRTESLVQSHARHCLLVSCVVPNHSTRSQIP</sequence>
<dbReference type="InterPro" id="IPR024969">
    <property type="entry name" value="EIF3F/CSN6-like_C"/>
</dbReference>
<dbReference type="PANTHER" id="PTHR10540:SF7">
    <property type="entry name" value="26S PROTEASOME NON-ATPASE REGULATORY SUBUNIT 7"/>
    <property type="match status" value="1"/>
</dbReference>
<dbReference type="OrthoDB" id="10256771at2759"/>
<dbReference type="RefSeq" id="XP_012895075.1">
    <property type="nucleotide sequence ID" value="XM_013039621.1"/>
</dbReference>
<accession>D8LYY8</accession>
<dbReference type="Pfam" id="PF01398">
    <property type="entry name" value="JAB"/>
    <property type="match status" value="1"/>
</dbReference>
<dbReference type="InParanoid" id="D8LYY8"/>